<gene>
    <name evidence="4" type="ORF">KC01_LOCUS16320</name>
</gene>
<keyword evidence="5" id="KW-1185">Reference proteome</keyword>
<dbReference type="GO" id="GO:0019229">
    <property type="term" value="P:regulation of vasoconstriction"/>
    <property type="evidence" value="ECO:0007669"/>
    <property type="project" value="InterPro"/>
</dbReference>
<evidence type="ECO:0000313" key="4">
    <source>
        <dbReference type="EMBL" id="CAL1586206.1"/>
    </source>
</evidence>
<dbReference type="PROSITE" id="PS00270">
    <property type="entry name" value="ENDOTHELIN"/>
    <property type="match status" value="1"/>
</dbReference>
<dbReference type="EMBL" id="OZ035839">
    <property type="protein sequence ID" value="CAL1586206.1"/>
    <property type="molecule type" value="Genomic_DNA"/>
</dbReference>
<dbReference type="AlphaFoldDB" id="A0AAV2KAV7"/>
<dbReference type="InterPro" id="IPR019764">
    <property type="entry name" value="Endothelin_toxin_CS"/>
</dbReference>
<evidence type="ECO:0000256" key="2">
    <source>
        <dbReference type="ARBA" id="ARBA00022525"/>
    </source>
</evidence>
<evidence type="ECO:0000313" key="5">
    <source>
        <dbReference type="Proteomes" id="UP001497482"/>
    </source>
</evidence>
<feature type="region of interest" description="Disordered" evidence="3">
    <location>
        <begin position="1"/>
        <end position="24"/>
    </location>
</feature>
<proteinExistence type="predicted"/>
<evidence type="ECO:0000256" key="3">
    <source>
        <dbReference type="SAM" id="MobiDB-lite"/>
    </source>
</evidence>
<feature type="region of interest" description="Disordered" evidence="3">
    <location>
        <begin position="68"/>
        <end position="99"/>
    </location>
</feature>
<accession>A0AAV2KAV7</accession>
<reference evidence="4 5" key="1">
    <citation type="submission" date="2024-04" db="EMBL/GenBank/DDBJ databases">
        <authorList>
            <person name="Waldvogel A.-M."/>
            <person name="Schoenle A."/>
        </authorList>
    </citation>
    <scope>NUCLEOTIDE SEQUENCE [LARGE SCALE GENOMIC DNA]</scope>
</reference>
<keyword evidence="2" id="KW-0964">Secreted</keyword>
<evidence type="ECO:0000256" key="1">
    <source>
        <dbReference type="ARBA" id="ARBA00004613"/>
    </source>
</evidence>
<sequence length="99" mass="11238">MLQTVSGKHRTASCLIPDSSRGSASQLVPYGFGSVRLRRELSRCLCAHKPDRECENFCSLKPTAEDDISVDKRTSSSHHQGRRKAFWEKRNRQALKPHT</sequence>
<feature type="compositionally biased region" description="Basic residues" evidence="3">
    <location>
        <begin position="75"/>
        <end position="84"/>
    </location>
</feature>
<dbReference type="GO" id="GO:0005576">
    <property type="term" value="C:extracellular region"/>
    <property type="evidence" value="ECO:0007669"/>
    <property type="project" value="UniProtKB-SubCell"/>
</dbReference>
<name>A0AAV2KAV7_KNICA</name>
<protein>
    <submittedName>
        <fullName evidence="4">Uncharacterized protein</fullName>
    </submittedName>
</protein>
<dbReference type="Proteomes" id="UP001497482">
    <property type="component" value="Chromosome 17"/>
</dbReference>
<organism evidence="4 5">
    <name type="scientific">Knipowitschia caucasica</name>
    <name type="common">Caucasian dwarf goby</name>
    <name type="synonym">Pomatoschistus caucasicus</name>
    <dbReference type="NCBI Taxonomy" id="637954"/>
    <lineage>
        <taxon>Eukaryota</taxon>
        <taxon>Metazoa</taxon>
        <taxon>Chordata</taxon>
        <taxon>Craniata</taxon>
        <taxon>Vertebrata</taxon>
        <taxon>Euteleostomi</taxon>
        <taxon>Actinopterygii</taxon>
        <taxon>Neopterygii</taxon>
        <taxon>Teleostei</taxon>
        <taxon>Neoteleostei</taxon>
        <taxon>Acanthomorphata</taxon>
        <taxon>Gobiaria</taxon>
        <taxon>Gobiiformes</taxon>
        <taxon>Gobioidei</taxon>
        <taxon>Gobiidae</taxon>
        <taxon>Gobiinae</taxon>
        <taxon>Knipowitschia</taxon>
    </lineage>
</organism>
<comment type="subcellular location">
    <subcellularLocation>
        <location evidence="1">Secreted</location>
    </subcellularLocation>
</comment>